<accession>A0ABN2Q2J5</accession>
<comment type="caution">
    <text evidence="1">The sequence shown here is derived from an EMBL/GenBank/DDBJ whole genome shotgun (WGS) entry which is preliminary data.</text>
</comment>
<name>A0ABN2Q2J5_9MICO</name>
<dbReference type="EMBL" id="BAAAMK010000001">
    <property type="protein sequence ID" value="GAA1942310.1"/>
    <property type="molecule type" value="Genomic_DNA"/>
</dbReference>
<organism evidence="1 2">
    <name type="scientific">Agromyces allii</name>
    <dbReference type="NCBI Taxonomy" id="393607"/>
    <lineage>
        <taxon>Bacteria</taxon>
        <taxon>Bacillati</taxon>
        <taxon>Actinomycetota</taxon>
        <taxon>Actinomycetes</taxon>
        <taxon>Micrococcales</taxon>
        <taxon>Microbacteriaceae</taxon>
        <taxon>Agromyces</taxon>
    </lineage>
</organism>
<sequence>MIGDRQVQRAGSGSTQVQGDINVTYTGMTVAEVWSLMTVFDQQVIQAREHEQQARATLELRLQAFEGRLIPSLAEHGLLDAFADPAFIRALKKAQEAAASTEREADYDMLTALLKDRAEHPRDRPKLAGIERSIEIVDRVDDEALRGLTVFVALTGWRPGFDISGGLDAYDKALASLLDGPLPMGSDWLDHLDILDAVRLNTLSSMKDFDTYVAERMPGFLAPGADAAAAPTTIGGAFPDMRWGELIGPHDLIPGKIRVRTLDEESLRVQFAGQPQDLIDAIVEGAKRDFGLGQQDADAHAELMRRIRAMPALGPIAEWWGQIPSAFGLTVVGRTLARANLYRIDESEAFPRP</sequence>
<proteinExistence type="predicted"/>
<dbReference type="Proteomes" id="UP001499954">
    <property type="component" value="Unassembled WGS sequence"/>
</dbReference>
<keyword evidence="2" id="KW-1185">Reference proteome</keyword>
<evidence type="ECO:0000313" key="2">
    <source>
        <dbReference type="Proteomes" id="UP001499954"/>
    </source>
</evidence>
<dbReference type="InterPro" id="IPR053773">
    <property type="entry name" value="Vpar_1526-like"/>
</dbReference>
<protein>
    <submittedName>
        <fullName evidence="1">Uncharacterized protein</fullName>
    </submittedName>
</protein>
<dbReference type="NCBIfam" id="NF045477">
    <property type="entry name" value="LPO_1073_dom"/>
    <property type="match status" value="1"/>
</dbReference>
<reference evidence="1 2" key="1">
    <citation type="journal article" date="2019" name="Int. J. Syst. Evol. Microbiol.">
        <title>The Global Catalogue of Microorganisms (GCM) 10K type strain sequencing project: providing services to taxonomists for standard genome sequencing and annotation.</title>
        <authorList>
            <consortium name="The Broad Institute Genomics Platform"/>
            <consortium name="The Broad Institute Genome Sequencing Center for Infectious Disease"/>
            <person name="Wu L."/>
            <person name="Ma J."/>
        </authorList>
    </citation>
    <scope>NUCLEOTIDE SEQUENCE [LARGE SCALE GENOMIC DNA]</scope>
    <source>
        <strain evidence="1 2">JCM 13584</strain>
    </source>
</reference>
<gene>
    <name evidence="1" type="ORF">GCM10009717_05810</name>
</gene>
<evidence type="ECO:0000313" key="1">
    <source>
        <dbReference type="EMBL" id="GAA1942310.1"/>
    </source>
</evidence>
<dbReference type="RefSeq" id="WP_157414730.1">
    <property type="nucleotide sequence ID" value="NZ_BAAAMK010000001.1"/>
</dbReference>